<keyword evidence="7" id="KW-0679">Respiratory chain</keyword>
<evidence type="ECO:0000256" key="15">
    <source>
        <dbReference type="ARBA" id="ARBA00023128"/>
    </source>
</evidence>
<sequence length="329" mass="38139">MLLFNTTKILFSNTLVIGVTMVISSNNWFMMWCGMEITLMSTIPMMADNSKLLSAESSFKYFIVQSTASTLFILSIIIMLIGVNMMMYKTTIVMSMMMKTGIFPFHNWILSMIEGLTTKMTILMLSLLKIPPLTVMSYTKMNLQLPMILSIIFSSIFILNQNSLKKIMTYSSILNTSMMILSINMNKIWLSYFIIYSTIITLMMFLMSKINITFMNQMIMNQFNMKTKMTMWISFLSLGGFPPLLGFYPKMMILEMLINNKMIILTMIVIISSLIMMFNYSRIVFTSILMNVNSQKYLISKTNQKDYMMFLIWFINLSSLAVSLIMKNF</sequence>
<proteinExistence type="inferred from homology"/>
<feature type="domain" description="NADH:quinone oxidoreductase/Mrp antiporter transmembrane" evidence="20">
    <location>
        <begin position="83"/>
        <end position="275"/>
    </location>
</feature>
<evidence type="ECO:0000256" key="13">
    <source>
        <dbReference type="ARBA" id="ARBA00023027"/>
    </source>
</evidence>
<comment type="catalytic activity">
    <reaction evidence="18">
        <text>a ubiquinone + NADH + 5 H(+)(in) = a ubiquinol + NAD(+) + 4 H(+)(out)</text>
        <dbReference type="Rhea" id="RHEA:29091"/>
        <dbReference type="Rhea" id="RHEA-COMP:9565"/>
        <dbReference type="Rhea" id="RHEA-COMP:9566"/>
        <dbReference type="ChEBI" id="CHEBI:15378"/>
        <dbReference type="ChEBI" id="CHEBI:16389"/>
        <dbReference type="ChEBI" id="CHEBI:17976"/>
        <dbReference type="ChEBI" id="CHEBI:57540"/>
        <dbReference type="ChEBI" id="CHEBI:57945"/>
        <dbReference type="EC" id="7.1.1.2"/>
    </reaction>
</comment>
<dbReference type="PANTHER" id="PTHR46552:SF1">
    <property type="entry name" value="NADH-UBIQUINONE OXIDOREDUCTASE CHAIN 2"/>
    <property type="match status" value="1"/>
</dbReference>
<evidence type="ECO:0000256" key="5">
    <source>
        <dbReference type="ARBA" id="ARBA00021008"/>
    </source>
</evidence>
<protein>
    <recommendedName>
        <fullName evidence="5">NADH-ubiquinone oxidoreductase chain 2</fullName>
        <ecNumber evidence="4">7.1.1.2</ecNumber>
    </recommendedName>
    <alternativeName>
        <fullName evidence="17">NADH dehydrogenase subunit 2</fullName>
    </alternativeName>
</protein>
<evidence type="ECO:0000313" key="21">
    <source>
        <dbReference type="EMBL" id="AXS67633.1"/>
    </source>
</evidence>
<evidence type="ECO:0000256" key="16">
    <source>
        <dbReference type="ARBA" id="ARBA00023136"/>
    </source>
</evidence>
<keyword evidence="14" id="KW-0830">Ubiquinone</keyword>
<evidence type="ECO:0000256" key="14">
    <source>
        <dbReference type="ARBA" id="ARBA00023075"/>
    </source>
</evidence>
<feature type="domain" description="NADH:quinone oxidoreductase/Mrp antiporter transmembrane" evidence="20">
    <location>
        <begin position="25"/>
        <end position="80"/>
    </location>
</feature>
<keyword evidence="16 19" id="KW-0472">Membrane</keyword>
<dbReference type="EC" id="7.1.1.2" evidence="4"/>
<dbReference type="Pfam" id="PF00361">
    <property type="entry name" value="Proton_antipo_M"/>
    <property type="match status" value="2"/>
</dbReference>
<evidence type="ECO:0000256" key="11">
    <source>
        <dbReference type="ARBA" id="ARBA00022982"/>
    </source>
</evidence>
<dbReference type="GO" id="GO:0006120">
    <property type="term" value="P:mitochondrial electron transport, NADH to ubiquinone"/>
    <property type="evidence" value="ECO:0007669"/>
    <property type="project" value="TreeGrafter"/>
</dbReference>
<keyword evidence="6" id="KW-0813">Transport</keyword>
<evidence type="ECO:0000256" key="3">
    <source>
        <dbReference type="ARBA" id="ARBA00007012"/>
    </source>
</evidence>
<comment type="subcellular location">
    <subcellularLocation>
        <location evidence="2">Mitochondrion inner membrane</location>
        <topology evidence="2">Multi-pass membrane protein</topology>
    </subcellularLocation>
</comment>
<dbReference type="EMBL" id="MF784429">
    <property type="protein sequence ID" value="AXS67633.1"/>
    <property type="molecule type" value="Genomic_DNA"/>
</dbReference>
<evidence type="ECO:0000256" key="18">
    <source>
        <dbReference type="ARBA" id="ARBA00049551"/>
    </source>
</evidence>
<feature type="transmembrane region" description="Helical" evidence="19">
    <location>
        <begin position="108"/>
        <end position="128"/>
    </location>
</feature>
<organism evidence="21">
    <name type="scientific">Cicadellidae gen. sp. 1 JCX-2018</name>
    <dbReference type="NCBI Taxonomy" id="2306300"/>
    <lineage>
        <taxon>Eukaryota</taxon>
        <taxon>Metazoa</taxon>
        <taxon>Ecdysozoa</taxon>
        <taxon>Arthropoda</taxon>
        <taxon>Hexapoda</taxon>
        <taxon>Insecta</taxon>
        <taxon>Pterygota</taxon>
        <taxon>Neoptera</taxon>
        <taxon>Paraneoptera</taxon>
        <taxon>Hemiptera</taxon>
        <taxon>Auchenorrhyncha</taxon>
        <taxon>Membracoidea</taxon>
        <taxon>Cicadellidae</taxon>
    </lineage>
</organism>
<evidence type="ECO:0000256" key="12">
    <source>
        <dbReference type="ARBA" id="ARBA00022989"/>
    </source>
</evidence>
<evidence type="ECO:0000256" key="1">
    <source>
        <dbReference type="ARBA" id="ARBA00003257"/>
    </source>
</evidence>
<feature type="transmembrane region" description="Helical" evidence="19">
    <location>
        <begin position="306"/>
        <end position="326"/>
    </location>
</feature>
<evidence type="ECO:0000256" key="7">
    <source>
        <dbReference type="ARBA" id="ARBA00022660"/>
    </source>
</evidence>
<dbReference type="GO" id="GO:0008137">
    <property type="term" value="F:NADH dehydrogenase (ubiquinone) activity"/>
    <property type="evidence" value="ECO:0007669"/>
    <property type="project" value="UniProtKB-EC"/>
</dbReference>
<evidence type="ECO:0000256" key="19">
    <source>
        <dbReference type="SAM" id="Phobius"/>
    </source>
</evidence>
<evidence type="ECO:0000256" key="8">
    <source>
        <dbReference type="ARBA" id="ARBA00022692"/>
    </source>
</evidence>
<reference evidence="21" key="1">
    <citation type="submission" date="2017-08" db="EMBL/GenBank/DDBJ databases">
        <title>The complete mitochondrial genome of Pellucidus guizhouensis sp. nov (Hemiptera: Cicadellidae: Deltocephalinae).</title>
        <authorList>
            <person name="Xing J.C."/>
            <person name="Wang J.J."/>
        </authorList>
    </citation>
    <scope>NUCLEOTIDE SEQUENCE</scope>
</reference>
<keyword evidence="13" id="KW-0520">NAD</keyword>
<keyword evidence="12 19" id="KW-1133">Transmembrane helix</keyword>
<dbReference type="PANTHER" id="PTHR46552">
    <property type="entry name" value="NADH-UBIQUINONE OXIDOREDUCTASE CHAIN 2"/>
    <property type="match status" value="1"/>
</dbReference>
<keyword evidence="10" id="KW-1278">Translocase</keyword>
<evidence type="ECO:0000256" key="2">
    <source>
        <dbReference type="ARBA" id="ARBA00004448"/>
    </source>
</evidence>
<evidence type="ECO:0000256" key="10">
    <source>
        <dbReference type="ARBA" id="ARBA00022967"/>
    </source>
</evidence>
<dbReference type="GO" id="GO:0005743">
    <property type="term" value="C:mitochondrial inner membrane"/>
    <property type="evidence" value="ECO:0007669"/>
    <property type="project" value="UniProtKB-SubCell"/>
</dbReference>
<evidence type="ECO:0000256" key="9">
    <source>
        <dbReference type="ARBA" id="ARBA00022792"/>
    </source>
</evidence>
<feature type="transmembrane region" description="Helical" evidence="19">
    <location>
        <begin position="263"/>
        <end position="285"/>
    </location>
</feature>
<evidence type="ECO:0000256" key="17">
    <source>
        <dbReference type="ARBA" id="ARBA00031028"/>
    </source>
</evidence>
<keyword evidence="11" id="KW-0249">Electron transport</keyword>
<evidence type="ECO:0000256" key="4">
    <source>
        <dbReference type="ARBA" id="ARBA00012944"/>
    </source>
</evidence>
<evidence type="ECO:0000259" key="20">
    <source>
        <dbReference type="Pfam" id="PF00361"/>
    </source>
</evidence>
<feature type="transmembrane region" description="Helical" evidence="19">
    <location>
        <begin position="67"/>
        <end position="87"/>
    </location>
</feature>
<dbReference type="AlphaFoldDB" id="A0A346RNI6"/>
<feature type="transmembrane region" description="Helical" evidence="19">
    <location>
        <begin position="189"/>
        <end position="208"/>
    </location>
</feature>
<keyword evidence="15 21" id="KW-0496">Mitochondrion</keyword>
<geneLocation type="mitochondrion" evidence="21"/>
<feature type="transmembrane region" description="Helical" evidence="19">
    <location>
        <begin position="143"/>
        <end position="160"/>
    </location>
</feature>
<comment type="function">
    <text evidence="1">Core subunit of the mitochondrial membrane respiratory chain NADH dehydrogenase (Complex I) that is believed to belong to the minimal assembly required for catalysis. Complex I functions in the transfer of electrons from NADH to the respiratory chain. The immediate electron acceptor for the enzyme is believed to be ubiquinone.</text>
</comment>
<feature type="transmembrane region" description="Helical" evidence="19">
    <location>
        <begin position="229"/>
        <end position="248"/>
    </location>
</feature>
<keyword evidence="8 19" id="KW-0812">Transmembrane</keyword>
<dbReference type="InterPro" id="IPR050175">
    <property type="entry name" value="Complex_I_Subunit_2"/>
</dbReference>
<evidence type="ECO:0000256" key="6">
    <source>
        <dbReference type="ARBA" id="ARBA00022448"/>
    </source>
</evidence>
<keyword evidence="9" id="KW-0999">Mitochondrion inner membrane</keyword>
<gene>
    <name evidence="21" type="primary">ND2</name>
</gene>
<name>A0A346RNI6_9HEMI</name>
<comment type="similarity">
    <text evidence="3">Belongs to the complex I subunit 2 family.</text>
</comment>
<dbReference type="InterPro" id="IPR001750">
    <property type="entry name" value="ND/Mrp_TM"/>
</dbReference>
<accession>A0A346RNI6</accession>